<feature type="region of interest" description="Disordered" evidence="1">
    <location>
        <begin position="188"/>
        <end position="217"/>
    </location>
</feature>
<reference evidence="2 3" key="1">
    <citation type="journal article" date="2022" name="Microbiol. Res.">
        <title>Comparative genome analysis, predicted lifestyle and antimicrobial strategies of Lactococcus carnosus and Lactococcus paracarnosus isolated from meat.</title>
        <authorList>
            <person name="Werum V."/>
            <person name="Ehrmann M."/>
            <person name="Vogel R."/>
            <person name="Hilgarth M."/>
        </authorList>
    </citation>
    <scope>NUCLEOTIDE SEQUENCE [LARGE SCALE GENOMIC DNA]</scope>
    <source>
        <strain evidence="2 3">TMW21897</strain>
    </source>
</reference>
<dbReference type="Proteomes" id="UP001522462">
    <property type="component" value="Unassembled WGS sequence"/>
</dbReference>
<keyword evidence="3" id="KW-1185">Reference proteome</keyword>
<comment type="caution">
    <text evidence="2">The sequence shown here is derived from an EMBL/GenBank/DDBJ whole genome shotgun (WGS) entry which is preliminary data.</text>
</comment>
<evidence type="ECO:0008006" key="4">
    <source>
        <dbReference type="Google" id="ProtNLM"/>
    </source>
</evidence>
<dbReference type="RefSeq" id="WP_243913825.1">
    <property type="nucleotide sequence ID" value="NZ_JAAEDA010000003.1"/>
</dbReference>
<accession>A0ABT0AK84</accession>
<dbReference type="EMBL" id="JAAEDA010000003">
    <property type="protein sequence ID" value="MCJ1976927.1"/>
    <property type="molecule type" value="Genomic_DNA"/>
</dbReference>
<sequence>MDLNKMFEQMKENDFMPTTFSNNYLRNGKYGVKITQIELARTDPKPESGKQPQDFVNYHLEVVEPKEFAGISESLKFYHKAKGEAKYGPDKDTTYNMWNLLDKTIALWQAKFFKLPQSVLSDENKLIDTLTTKTNETLTDKVFYIEKKPQKNNPKYSNVNFLSIDVEKVGELGTYADETQEAAEAIASNTTITDADNPFAREEVANNDGEDDDWLNK</sequence>
<gene>
    <name evidence="2" type="ORF">GYN19_03010</name>
</gene>
<name>A0ABT0AK84_9LACT</name>
<protein>
    <recommendedName>
        <fullName evidence="4">DUF669 domain-containing protein</fullName>
    </recommendedName>
</protein>
<evidence type="ECO:0000256" key="1">
    <source>
        <dbReference type="SAM" id="MobiDB-lite"/>
    </source>
</evidence>
<feature type="compositionally biased region" description="Acidic residues" evidence="1">
    <location>
        <begin position="208"/>
        <end position="217"/>
    </location>
</feature>
<evidence type="ECO:0000313" key="2">
    <source>
        <dbReference type="EMBL" id="MCJ1976927.1"/>
    </source>
</evidence>
<organism evidence="2 3">
    <name type="scientific">Pseudolactococcus paracarnosus</name>
    <dbReference type="NCBI Taxonomy" id="2749962"/>
    <lineage>
        <taxon>Bacteria</taxon>
        <taxon>Bacillati</taxon>
        <taxon>Bacillota</taxon>
        <taxon>Bacilli</taxon>
        <taxon>Lactobacillales</taxon>
        <taxon>Streptococcaceae</taxon>
        <taxon>Pseudolactococcus</taxon>
    </lineage>
</organism>
<proteinExistence type="predicted"/>
<evidence type="ECO:0000313" key="3">
    <source>
        <dbReference type="Proteomes" id="UP001522462"/>
    </source>
</evidence>